<sequence>MSYSQKEHIEMLQQRKKSDVQRAAEVINSAYSSCVDGSESAFPKMIEELDKMYGGMVRRHLSIAGCNNDENQHTAMQEARIAVWELIKKSRDENMKISSFASYCKGIYYHKVGDVIRVASTVRSRFGENMPSIDETVPSENGTVGDFIAHPIDNGNQPDVTIANVEKRKLYDGIFKLYCQILTELDSEPPRKLALYYARILPHVLYVSFNVEAIPDNKVASPKWAIKRMGNKTIGMLGIESEKEMQQYISSQLIWCDGFWKRLDEMVNTSVGQDFMKNVIFTNEYDEKQIGHMTDYMHKIVAKEWLQQVKKDSKTLEDIVEYCKEMDKISGMVKGGESR</sequence>
<dbReference type="Proteomes" id="UP000184301">
    <property type="component" value="Unassembled WGS sequence"/>
</dbReference>
<organism evidence="1 2">
    <name type="scientific">Hespellia stercorisuis DSM 15480</name>
    <dbReference type="NCBI Taxonomy" id="1121950"/>
    <lineage>
        <taxon>Bacteria</taxon>
        <taxon>Bacillati</taxon>
        <taxon>Bacillota</taxon>
        <taxon>Clostridia</taxon>
        <taxon>Lachnospirales</taxon>
        <taxon>Lachnospiraceae</taxon>
        <taxon>Hespellia</taxon>
    </lineage>
</organism>
<dbReference type="RefSeq" id="WP_073113250.1">
    <property type="nucleotide sequence ID" value="NZ_FQZY01000110.1"/>
</dbReference>
<keyword evidence="2" id="KW-1185">Reference proteome</keyword>
<dbReference type="EMBL" id="FQZY01000110">
    <property type="protein sequence ID" value="SHK92661.1"/>
    <property type="molecule type" value="Genomic_DNA"/>
</dbReference>
<evidence type="ECO:0000313" key="2">
    <source>
        <dbReference type="Proteomes" id="UP000184301"/>
    </source>
</evidence>
<dbReference type="STRING" id="1121950.SAMN02745243_04009"/>
<name>A0A1M6WG59_9FIRM</name>
<protein>
    <submittedName>
        <fullName evidence="1">Uncharacterized protein</fullName>
    </submittedName>
</protein>
<reference evidence="1 2" key="1">
    <citation type="submission" date="2016-11" db="EMBL/GenBank/DDBJ databases">
        <authorList>
            <person name="Jaros S."/>
            <person name="Januszkiewicz K."/>
            <person name="Wedrychowicz H."/>
        </authorList>
    </citation>
    <scope>NUCLEOTIDE SEQUENCE [LARGE SCALE GENOMIC DNA]</scope>
    <source>
        <strain evidence="1 2">DSM 15480</strain>
    </source>
</reference>
<gene>
    <name evidence="1" type="ORF">SAMN02745243_04009</name>
</gene>
<dbReference type="AlphaFoldDB" id="A0A1M6WG59"/>
<dbReference type="OrthoDB" id="9829762at2"/>
<evidence type="ECO:0000313" key="1">
    <source>
        <dbReference type="EMBL" id="SHK92661.1"/>
    </source>
</evidence>
<accession>A0A1M6WG59</accession>
<proteinExistence type="predicted"/>